<dbReference type="InterPro" id="IPR006634">
    <property type="entry name" value="TLC-dom"/>
</dbReference>
<comment type="subcellular location">
    <subcellularLocation>
        <location evidence="1">Membrane</location>
        <topology evidence="1">Multi-pass membrane protein</topology>
    </subcellularLocation>
</comment>
<organism evidence="9">
    <name type="scientific">Fibrocapsa japonica</name>
    <dbReference type="NCBI Taxonomy" id="94617"/>
    <lineage>
        <taxon>Eukaryota</taxon>
        <taxon>Sar</taxon>
        <taxon>Stramenopiles</taxon>
        <taxon>Ochrophyta</taxon>
        <taxon>Raphidophyceae</taxon>
        <taxon>Chattonellales</taxon>
        <taxon>Chattonellaceae</taxon>
        <taxon>Fibrocapsa</taxon>
    </lineage>
</organism>
<proteinExistence type="predicted"/>
<name>A0A7S2V1S2_9STRA</name>
<dbReference type="SMART" id="SM00724">
    <property type="entry name" value="TLC"/>
    <property type="match status" value="1"/>
</dbReference>
<dbReference type="Pfam" id="PF03798">
    <property type="entry name" value="TRAM_LAG1_CLN8"/>
    <property type="match status" value="1"/>
</dbReference>
<gene>
    <name evidence="9" type="ORF">FJAP1339_LOCUS7873</name>
</gene>
<feature type="transmembrane region" description="Helical" evidence="7">
    <location>
        <begin position="162"/>
        <end position="180"/>
    </location>
</feature>
<reference evidence="9" key="1">
    <citation type="submission" date="2021-01" db="EMBL/GenBank/DDBJ databases">
        <authorList>
            <person name="Corre E."/>
            <person name="Pelletier E."/>
            <person name="Niang G."/>
            <person name="Scheremetjew M."/>
            <person name="Finn R."/>
            <person name="Kale V."/>
            <person name="Holt S."/>
            <person name="Cochrane G."/>
            <person name="Meng A."/>
            <person name="Brown T."/>
            <person name="Cohen L."/>
        </authorList>
    </citation>
    <scope>NUCLEOTIDE SEQUENCE</scope>
    <source>
        <strain evidence="9">CCMP1661</strain>
    </source>
</reference>
<sequence>MAELSIQALQIYLTSIHNALCSYVHIPIEYLIPLIPEETVPLGNIRERVLELFDKGEFRHTDVLVLGFYVALVWVILRYMITSFVSKPLGRWCMCLEPVNYEENKILDKEFERSTSKVLSEEHKVLLPAKTNLPLQQIVDYFKAKRMERRQRQQLHKFTQSFWELVAYTFLVAWGVYVHHDQPYLTDSMSLWEDFPIQHVRPCEKLYYVMELGLYLNFFVYQFLDHRRSDWVEYFVHHSVTLFLLLFSWLTSFIRVGLVIMIIHDTSDPLLNLAKIFNYTAKKRPRFQICADVTFAIFALVFFVTRILFYPGYLLKATFITILEVMVMHPCYYVWNPLMGTLFVLNVLWFFMICKVIQKALSGKLDDVRSDDDIDTDEGEGDGKPKKE</sequence>
<keyword evidence="2 5" id="KW-0812">Transmembrane</keyword>
<dbReference type="PANTHER" id="PTHR12560">
    <property type="entry name" value="LONGEVITY ASSURANCE FACTOR 1 LAG1"/>
    <property type="match status" value="1"/>
</dbReference>
<evidence type="ECO:0000256" key="4">
    <source>
        <dbReference type="ARBA" id="ARBA00023136"/>
    </source>
</evidence>
<evidence type="ECO:0000256" key="2">
    <source>
        <dbReference type="ARBA" id="ARBA00022692"/>
    </source>
</evidence>
<dbReference type="GO" id="GO:0046513">
    <property type="term" value="P:ceramide biosynthetic process"/>
    <property type="evidence" value="ECO:0007669"/>
    <property type="project" value="InterPro"/>
</dbReference>
<evidence type="ECO:0000256" key="6">
    <source>
        <dbReference type="SAM" id="MobiDB-lite"/>
    </source>
</evidence>
<evidence type="ECO:0000313" key="9">
    <source>
        <dbReference type="EMBL" id="CAD9867075.1"/>
    </source>
</evidence>
<keyword evidence="4 5" id="KW-0472">Membrane</keyword>
<dbReference type="EMBL" id="HBHR01015768">
    <property type="protein sequence ID" value="CAD9867075.1"/>
    <property type="molecule type" value="Transcribed_RNA"/>
</dbReference>
<dbReference type="GO" id="GO:0050291">
    <property type="term" value="F:sphingosine N-acyltransferase activity"/>
    <property type="evidence" value="ECO:0007669"/>
    <property type="project" value="InterPro"/>
</dbReference>
<evidence type="ECO:0000256" key="1">
    <source>
        <dbReference type="ARBA" id="ARBA00004141"/>
    </source>
</evidence>
<evidence type="ECO:0000256" key="3">
    <source>
        <dbReference type="ARBA" id="ARBA00022989"/>
    </source>
</evidence>
<evidence type="ECO:0000256" key="5">
    <source>
        <dbReference type="PROSITE-ProRule" id="PRU00205"/>
    </source>
</evidence>
<feature type="domain" description="TLC" evidence="8">
    <location>
        <begin position="156"/>
        <end position="362"/>
    </location>
</feature>
<feature type="transmembrane region" description="Helical" evidence="7">
    <location>
        <begin position="63"/>
        <end position="81"/>
    </location>
</feature>
<dbReference type="AlphaFoldDB" id="A0A7S2V1S2"/>
<feature type="transmembrane region" description="Helical" evidence="7">
    <location>
        <begin position="333"/>
        <end position="354"/>
    </location>
</feature>
<protein>
    <recommendedName>
        <fullName evidence="8">TLC domain-containing protein</fullName>
    </recommendedName>
</protein>
<accession>A0A7S2V1S2</accession>
<dbReference type="PANTHER" id="PTHR12560:SF0">
    <property type="entry name" value="LD18904P"/>
    <property type="match status" value="1"/>
</dbReference>
<evidence type="ECO:0000259" key="8">
    <source>
        <dbReference type="PROSITE" id="PS50922"/>
    </source>
</evidence>
<dbReference type="PROSITE" id="PS50922">
    <property type="entry name" value="TLC"/>
    <property type="match status" value="1"/>
</dbReference>
<feature type="region of interest" description="Disordered" evidence="6">
    <location>
        <begin position="367"/>
        <end position="388"/>
    </location>
</feature>
<dbReference type="GO" id="GO:0016020">
    <property type="term" value="C:membrane"/>
    <property type="evidence" value="ECO:0007669"/>
    <property type="project" value="UniProtKB-SubCell"/>
</dbReference>
<keyword evidence="3 7" id="KW-1133">Transmembrane helix</keyword>
<evidence type="ECO:0000256" key="7">
    <source>
        <dbReference type="SAM" id="Phobius"/>
    </source>
</evidence>
<feature type="transmembrane region" description="Helical" evidence="7">
    <location>
        <begin position="289"/>
        <end position="313"/>
    </location>
</feature>
<feature type="transmembrane region" description="Helical" evidence="7">
    <location>
        <begin position="206"/>
        <end position="224"/>
    </location>
</feature>
<dbReference type="InterPro" id="IPR016439">
    <property type="entry name" value="Lag1/Lac1-like"/>
</dbReference>
<feature type="compositionally biased region" description="Acidic residues" evidence="6">
    <location>
        <begin position="369"/>
        <end position="380"/>
    </location>
</feature>